<proteinExistence type="predicted"/>
<name>A0AAE1NLF3_9EUCA</name>
<gene>
    <name evidence="1" type="ORF">Pmani_035100</name>
</gene>
<keyword evidence="2" id="KW-1185">Reference proteome</keyword>
<dbReference type="Proteomes" id="UP001292094">
    <property type="component" value="Unassembled WGS sequence"/>
</dbReference>
<reference evidence="1" key="1">
    <citation type="submission" date="2023-11" db="EMBL/GenBank/DDBJ databases">
        <title>Genome assemblies of two species of porcelain crab, Petrolisthes cinctipes and Petrolisthes manimaculis (Anomura: Porcellanidae).</title>
        <authorList>
            <person name="Angst P."/>
        </authorList>
    </citation>
    <scope>NUCLEOTIDE SEQUENCE</scope>
    <source>
        <strain evidence="1">PB745_02</strain>
        <tissue evidence="1">Gill</tissue>
    </source>
</reference>
<organism evidence="1 2">
    <name type="scientific">Petrolisthes manimaculis</name>
    <dbReference type="NCBI Taxonomy" id="1843537"/>
    <lineage>
        <taxon>Eukaryota</taxon>
        <taxon>Metazoa</taxon>
        <taxon>Ecdysozoa</taxon>
        <taxon>Arthropoda</taxon>
        <taxon>Crustacea</taxon>
        <taxon>Multicrustacea</taxon>
        <taxon>Malacostraca</taxon>
        <taxon>Eumalacostraca</taxon>
        <taxon>Eucarida</taxon>
        <taxon>Decapoda</taxon>
        <taxon>Pleocyemata</taxon>
        <taxon>Anomura</taxon>
        <taxon>Galatheoidea</taxon>
        <taxon>Porcellanidae</taxon>
        <taxon>Petrolisthes</taxon>
    </lineage>
</organism>
<dbReference type="AlphaFoldDB" id="A0AAE1NLF3"/>
<accession>A0AAE1NLF3</accession>
<comment type="caution">
    <text evidence="1">The sequence shown here is derived from an EMBL/GenBank/DDBJ whole genome shotgun (WGS) entry which is preliminary data.</text>
</comment>
<dbReference type="EMBL" id="JAWZYT010004935">
    <property type="protein sequence ID" value="KAK4292108.1"/>
    <property type="molecule type" value="Genomic_DNA"/>
</dbReference>
<evidence type="ECO:0000313" key="2">
    <source>
        <dbReference type="Proteomes" id="UP001292094"/>
    </source>
</evidence>
<sequence length="193" mass="21472">HTGRGFPAAGAAGPPPPLEEVVSVFLCPPNPFLSSHHKKAISQVTDTCSQPPVLGELPASIRQTKVALLCGGRKLRLTARRHRISDNSRPQPRLRAGETDNFLVFYEALVLWGYTATAATQDQTEGKIIFIKFVDPHPLHSVLSLRHHCHCLAQPGRHTARPMLVLLPSKPHTVWYQHWLIPETMAGAKHWYP</sequence>
<feature type="non-terminal residue" evidence="1">
    <location>
        <position position="1"/>
    </location>
</feature>
<protein>
    <submittedName>
        <fullName evidence="1">Uncharacterized protein</fullName>
    </submittedName>
</protein>
<evidence type="ECO:0000313" key="1">
    <source>
        <dbReference type="EMBL" id="KAK4292108.1"/>
    </source>
</evidence>